<evidence type="ECO:0000256" key="2">
    <source>
        <dbReference type="SAM" id="Phobius"/>
    </source>
</evidence>
<feature type="domain" description="Anti-sigma K factor RskA C-terminal" evidence="3">
    <location>
        <begin position="139"/>
        <end position="258"/>
    </location>
</feature>
<dbReference type="GO" id="GO:0005886">
    <property type="term" value="C:plasma membrane"/>
    <property type="evidence" value="ECO:0007669"/>
    <property type="project" value="InterPro"/>
</dbReference>
<organism evidence="4">
    <name type="scientific">Paenarthrobacter sp. AMU7</name>
    <dbReference type="NCBI Taxonomy" id="3162492"/>
    <lineage>
        <taxon>Bacteria</taxon>
        <taxon>Bacillati</taxon>
        <taxon>Actinomycetota</taxon>
        <taxon>Actinomycetes</taxon>
        <taxon>Micrococcales</taxon>
        <taxon>Micrococcaceae</taxon>
        <taxon>Paenarthrobacter</taxon>
    </lineage>
</organism>
<dbReference type="RefSeq" id="WP_369745892.1">
    <property type="nucleotide sequence ID" value="NZ_CP165735.1"/>
</dbReference>
<evidence type="ECO:0000259" key="3">
    <source>
        <dbReference type="Pfam" id="PF10099"/>
    </source>
</evidence>
<evidence type="ECO:0000256" key="1">
    <source>
        <dbReference type="SAM" id="MobiDB-lite"/>
    </source>
</evidence>
<dbReference type="Pfam" id="PF10099">
    <property type="entry name" value="RskA_C"/>
    <property type="match status" value="1"/>
</dbReference>
<feature type="compositionally biased region" description="Low complexity" evidence="1">
    <location>
        <begin position="84"/>
        <end position="105"/>
    </location>
</feature>
<keyword evidence="2" id="KW-0812">Transmembrane</keyword>
<proteinExistence type="predicted"/>
<gene>
    <name evidence="4" type="ORF">ABQM86_02945</name>
</gene>
<reference evidence="4" key="1">
    <citation type="submission" date="2024-07" db="EMBL/GenBank/DDBJ databases">
        <authorList>
            <person name="Li J."/>
            <person name="Wei H."/>
            <person name="Ma J."/>
        </authorList>
    </citation>
    <scope>NUCLEOTIDE SEQUENCE</scope>
    <source>
        <strain evidence="4">AMU7</strain>
    </source>
</reference>
<keyword evidence="2" id="KW-0472">Membrane</keyword>
<name>A0AB39YR66_9MICC</name>
<feature type="transmembrane region" description="Helical" evidence="2">
    <location>
        <begin position="137"/>
        <end position="158"/>
    </location>
</feature>
<feature type="compositionally biased region" description="Pro residues" evidence="1">
    <location>
        <begin position="110"/>
        <end position="120"/>
    </location>
</feature>
<dbReference type="EMBL" id="CP165735">
    <property type="protein sequence ID" value="XDV72160.1"/>
    <property type="molecule type" value="Genomic_DNA"/>
</dbReference>
<feature type="region of interest" description="Disordered" evidence="1">
    <location>
        <begin position="82"/>
        <end position="125"/>
    </location>
</feature>
<sequence length="271" mass="28307">MPHIDPEELSLLALYGAWLDEEGQRHLNSCDACSAEYAALRRAVDAMKTTPDSTSFEVPGPNVWSGIHRELGLSDATVADPLRSATGSATGSAAGSATGTETSKAGHTDPPGPGQPPAPPTDIRSVKKRPLGWQRRGTWLAVAAAGALVIAGGTLWNLNQAATPLARAELSPLAQHTATGSATVLESADGSRNLEVKLSKDEAQGYQEVWLIGTDLKRLISLGIMRSDSGTFPLPSDLNLDDFPIVDVSDEPLDGNPGHSSVSIVRGSLSS</sequence>
<accession>A0AB39YR66</accession>
<feature type="region of interest" description="Disordered" evidence="1">
    <location>
        <begin position="249"/>
        <end position="271"/>
    </location>
</feature>
<keyword evidence="2" id="KW-1133">Transmembrane helix</keyword>
<protein>
    <submittedName>
        <fullName evidence="4">Anti-sigma factor</fullName>
    </submittedName>
</protein>
<dbReference type="AlphaFoldDB" id="A0AB39YR66"/>
<dbReference type="InterPro" id="IPR018764">
    <property type="entry name" value="RskA_C"/>
</dbReference>
<feature type="compositionally biased region" description="Low complexity" evidence="1">
    <location>
        <begin position="260"/>
        <end position="271"/>
    </location>
</feature>
<evidence type="ECO:0000313" key="4">
    <source>
        <dbReference type="EMBL" id="XDV72160.1"/>
    </source>
</evidence>